<organism evidence="1 2">
    <name type="scientific">Ilex paraguariensis</name>
    <name type="common">yerba mate</name>
    <dbReference type="NCBI Taxonomy" id="185542"/>
    <lineage>
        <taxon>Eukaryota</taxon>
        <taxon>Viridiplantae</taxon>
        <taxon>Streptophyta</taxon>
        <taxon>Embryophyta</taxon>
        <taxon>Tracheophyta</taxon>
        <taxon>Spermatophyta</taxon>
        <taxon>Magnoliopsida</taxon>
        <taxon>eudicotyledons</taxon>
        <taxon>Gunneridae</taxon>
        <taxon>Pentapetalae</taxon>
        <taxon>asterids</taxon>
        <taxon>campanulids</taxon>
        <taxon>Aquifoliales</taxon>
        <taxon>Aquifoliaceae</taxon>
        <taxon>Ilex</taxon>
    </lineage>
</organism>
<evidence type="ECO:0000313" key="2">
    <source>
        <dbReference type="Proteomes" id="UP001642360"/>
    </source>
</evidence>
<sequence>MSTGLSVKVVDCCLLFQFRFRFRFRWDAGFGRLSVRLLLVVLLLQSYGGCLDWSVWAVGGFRRLFLARQSVTCAGCDDWFWFAELSVKL</sequence>
<proteinExistence type="predicted"/>
<evidence type="ECO:0008006" key="3">
    <source>
        <dbReference type="Google" id="ProtNLM"/>
    </source>
</evidence>
<accession>A0ABC8QQ11</accession>
<name>A0ABC8QQ11_9AQUA</name>
<comment type="caution">
    <text evidence="1">The sequence shown here is derived from an EMBL/GenBank/DDBJ whole genome shotgun (WGS) entry which is preliminary data.</text>
</comment>
<protein>
    <recommendedName>
        <fullName evidence="3">Secreted protein</fullName>
    </recommendedName>
</protein>
<dbReference type="AlphaFoldDB" id="A0ABC8QQ11"/>
<dbReference type="EMBL" id="CAUOFW020000447">
    <property type="protein sequence ID" value="CAK9134482.1"/>
    <property type="molecule type" value="Genomic_DNA"/>
</dbReference>
<gene>
    <name evidence="1" type="ORF">ILEXP_LOCUS1411</name>
</gene>
<reference evidence="1 2" key="1">
    <citation type="submission" date="2024-02" db="EMBL/GenBank/DDBJ databases">
        <authorList>
            <person name="Vignale AGUSTIN F."/>
            <person name="Sosa J E."/>
            <person name="Modenutti C."/>
        </authorList>
    </citation>
    <scope>NUCLEOTIDE SEQUENCE [LARGE SCALE GENOMIC DNA]</scope>
</reference>
<keyword evidence="2" id="KW-1185">Reference proteome</keyword>
<evidence type="ECO:0000313" key="1">
    <source>
        <dbReference type="EMBL" id="CAK9134482.1"/>
    </source>
</evidence>
<dbReference type="Proteomes" id="UP001642360">
    <property type="component" value="Unassembled WGS sequence"/>
</dbReference>